<keyword evidence="11" id="KW-1185">Reference proteome</keyword>
<gene>
    <name evidence="7" type="primary">proA</name>
    <name evidence="10" type="ORF">SAMN05216551_108151</name>
</gene>
<dbReference type="InterPro" id="IPR000965">
    <property type="entry name" value="GPR_dom"/>
</dbReference>
<comment type="subcellular location">
    <subcellularLocation>
        <location evidence="7">Cytoplasm</location>
    </subcellularLocation>
</comment>
<evidence type="ECO:0000256" key="1">
    <source>
        <dbReference type="ARBA" id="ARBA00004985"/>
    </source>
</evidence>
<feature type="domain" description="Aldehyde dehydrogenase" evidence="9">
    <location>
        <begin position="367"/>
        <end position="439"/>
    </location>
</feature>
<evidence type="ECO:0000256" key="3">
    <source>
        <dbReference type="ARBA" id="ARBA00022650"/>
    </source>
</evidence>
<feature type="domain" description="Aldehyde dehydrogenase" evidence="9">
    <location>
        <begin position="73"/>
        <end position="344"/>
    </location>
</feature>
<evidence type="ECO:0000313" key="10">
    <source>
        <dbReference type="EMBL" id="SDV49517.1"/>
    </source>
</evidence>
<dbReference type="GO" id="GO:0004350">
    <property type="term" value="F:glutamate-5-semialdehyde dehydrogenase activity"/>
    <property type="evidence" value="ECO:0007669"/>
    <property type="project" value="UniProtKB-UniRule"/>
</dbReference>
<evidence type="ECO:0000256" key="8">
    <source>
        <dbReference type="SAM" id="MobiDB-lite"/>
    </source>
</evidence>
<keyword evidence="2 7" id="KW-0028">Amino-acid biosynthesis</keyword>
<dbReference type="GO" id="GO:0005737">
    <property type="term" value="C:cytoplasm"/>
    <property type="evidence" value="ECO:0007669"/>
    <property type="project" value="UniProtKB-SubCell"/>
</dbReference>
<organism evidence="10 11">
    <name type="scientific">Chitinasiproducens palmae</name>
    <dbReference type="NCBI Taxonomy" id="1770053"/>
    <lineage>
        <taxon>Bacteria</taxon>
        <taxon>Pseudomonadati</taxon>
        <taxon>Pseudomonadota</taxon>
        <taxon>Betaproteobacteria</taxon>
        <taxon>Burkholderiales</taxon>
        <taxon>Burkholderiaceae</taxon>
        <taxon>Chitinasiproducens</taxon>
    </lineage>
</organism>
<dbReference type="PANTHER" id="PTHR11063:SF8">
    <property type="entry name" value="DELTA-1-PYRROLINE-5-CARBOXYLATE SYNTHASE"/>
    <property type="match status" value="1"/>
</dbReference>
<dbReference type="HAMAP" id="MF_00412">
    <property type="entry name" value="ProA"/>
    <property type="match status" value="1"/>
</dbReference>
<comment type="similarity">
    <text evidence="7">Belongs to the gamma-glutamyl phosphate reductase family.</text>
</comment>
<dbReference type="UniPathway" id="UPA00098">
    <property type="reaction ID" value="UER00360"/>
</dbReference>
<sequence length="483" mass="50516">MRDEMRDEVRGDVHDGVLDETPGATTGGTPGSSRGAALPADGRQQAATRAGVALPSDGPAARDIGAYMHELGRRARAASRGLARASSAQKNDALIAIARAIEAGRSALIAANARDVAAARDKGLDAAFIDRLTLSDKALATMVEGLRQVAALPDPVGEISDVKIRPSGIAVGRMRVPLGVIGIIYESRPNVTVDAAALCLKSGNATILRGGSEAIASNTALAGLIADALAAHGLPVDAVQVVDTADRAAVGALITMTEFVDVIVPRGGKRLIERLMRDARVPMIKHLDGICHLYLDDGADPAKAQAIAVNAKTHRYGTCNTMETLLVAQGVADALLPSVARGMAEQGVELRACERTRAVLDKAGIASVPAELSDWSTEYLAPVLAIRTVAGIDEAIEHINTYGSAHTDAIVTEHHDRAMRFLREVDSASVMINASTRFADGFEYGLGAEIGISNDKLHARGPVGLDGLTSLKYVVFGHGEVRH</sequence>
<protein>
    <recommendedName>
        <fullName evidence="7">Gamma-glutamyl phosphate reductase</fullName>
        <shortName evidence="7">GPR</shortName>
        <ecNumber evidence="7">1.2.1.41</ecNumber>
    </recommendedName>
    <alternativeName>
        <fullName evidence="7">Glutamate-5-semialdehyde dehydrogenase</fullName>
    </alternativeName>
    <alternativeName>
        <fullName evidence="7">Glutamyl-gamma-semialdehyde dehydrogenase</fullName>
        <shortName evidence="7">GSA dehydrogenase</shortName>
    </alternativeName>
</protein>
<proteinExistence type="inferred from homology"/>
<comment type="pathway">
    <text evidence="1 7">Amino-acid biosynthesis; L-proline biosynthesis; L-glutamate 5-semialdehyde from L-glutamate: step 2/2.</text>
</comment>
<dbReference type="NCBIfam" id="NF001221">
    <property type="entry name" value="PRK00197.1"/>
    <property type="match status" value="1"/>
</dbReference>
<dbReference type="Pfam" id="PF00171">
    <property type="entry name" value="Aldedh"/>
    <property type="match status" value="2"/>
</dbReference>
<keyword evidence="5 7" id="KW-0560">Oxidoreductase</keyword>
<dbReference type="FunFam" id="3.40.309.10:FF:000006">
    <property type="entry name" value="Gamma-glutamyl phosphate reductase"/>
    <property type="match status" value="1"/>
</dbReference>
<dbReference type="STRING" id="1770053.SAMN05216551_108151"/>
<dbReference type="Gene3D" id="3.40.605.10">
    <property type="entry name" value="Aldehyde Dehydrogenase, Chain A, domain 1"/>
    <property type="match status" value="1"/>
</dbReference>
<dbReference type="NCBIfam" id="TIGR00407">
    <property type="entry name" value="proA"/>
    <property type="match status" value="1"/>
</dbReference>
<dbReference type="CDD" id="cd07079">
    <property type="entry name" value="ALDH_F18-19_ProA-GPR"/>
    <property type="match status" value="1"/>
</dbReference>
<comment type="function">
    <text evidence="7">Catalyzes the NADPH-dependent reduction of L-glutamate 5-phosphate into L-glutamate 5-semialdehyde and phosphate. The product spontaneously undergoes cyclization to form 1-pyrroline-5-carboxylate.</text>
</comment>
<evidence type="ECO:0000313" key="11">
    <source>
        <dbReference type="Proteomes" id="UP000243719"/>
    </source>
</evidence>
<evidence type="ECO:0000256" key="7">
    <source>
        <dbReference type="HAMAP-Rule" id="MF_00412"/>
    </source>
</evidence>
<keyword evidence="4 7" id="KW-0521">NADP</keyword>
<comment type="catalytic activity">
    <reaction evidence="6 7">
        <text>L-glutamate 5-semialdehyde + phosphate + NADP(+) = L-glutamyl 5-phosphate + NADPH + H(+)</text>
        <dbReference type="Rhea" id="RHEA:19541"/>
        <dbReference type="ChEBI" id="CHEBI:15378"/>
        <dbReference type="ChEBI" id="CHEBI:43474"/>
        <dbReference type="ChEBI" id="CHEBI:57783"/>
        <dbReference type="ChEBI" id="CHEBI:58066"/>
        <dbReference type="ChEBI" id="CHEBI:58274"/>
        <dbReference type="ChEBI" id="CHEBI:58349"/>
        <dbReference type="EC" id="1.2.1.41"/>
    </reaction>
</comment>
<dbReference type="InterPro" id="IPR015590">
    <property type="entry name" value="Aldehyde_DH_dom"/>
</dbReference>
<dbReference type="Gene3D" id="3.40.309.10">
    <property type="entry name" value="Aldehyde Dehydrogenase, Chain A, domain 2"/>
    <property type="match status" value="1"/>
</dbReference>
<evidence type="ECO:0000256" key="2">
    <source>
        <dbReference type="ARBA" id="ARBA00022605"/>
    </source>
</evidence>
<dbReference type="InterPro" id="IPR016163">
    <property type="entry name" value="Ald_DH_C"/>
</dbReference>
<dbReference type="EMBL" id="FNLO01000008">
    <property type="protein sequence ID" value="SDV49517.1"/>
    <property type="molecule type" value="Genomic_DNA"/>
</dbReference>
<name>A0A1H2PRK2_9BURK</name>
<dbReference type="EC" id="1.2.1.41" evidence="7"/>
<evidence type="ECO:0000256" key="5">
    <source>
        <dbReference type="ARBA" id="ARBA00023002"/>
    </source>
</evidence>
<evidence type="ECO:0000256" key="4">
    <source>
        <dbReference type="ARBA" id="ARBA00022857"/>
    </source>
</evidence>
<accession>A0A1H2PRK2</accession>
<feature type="compositionally biased region" description="Basic and acidic residues" evidence="8">
    <location>
        <begin position="1"/>
        <end position="17"/>
    </location>
</feature>
<dbReference type="PROSITE" id="PS01223">
    <property type="entry name" value="PROA"/>
    <property type="match status" value="1"/>
</dbReference>
<dbReference type="InterPro" id="IPR020593">
    <property type="entry name" value="G-glutamylP_reductase_CS"/>
</dbReference>
<dbReference type="InterPro" id="IPR016161">
    <property type="entry name" value="Ald_DH/histidinol_DH"/>
</dbReference>
<feature type="region of interest" description="Disordered" evidence="8">
    <location>
        <begin position="1"/>
        <end position="59"/>
    </location>
</feature>
<dbReference type="SUPFAM" id="SSF53720">
    <property type="entry name" value="ALDH-like"/>
    <property type="match status" value="1"/>
</dbReference>
<dbReference type="InterPro" id="IPR016162">
    <property type="entry name" value="Ald_DH_N"/>
</dbReference>
<dbReference type="PANTHER" id="PTHR11063">
    <property type="entry name" value="GLUTAMATE SEMIALDEHYDE DEHYDROGENASE"/>
    <property type="match status" value="1"/>
</dbReference>
<keyword evidence="7" id="KW-0963">Cytoplasm</keyword>
<keyword evidence="3 7" id="KW-0641">Proline biosynthesis</keyword>
<dbReference type="Proteomes" id="UP000243719">
    <property type="component" value="Unassembled WGS sequence"/>
</dbReference>
<evidence type="ECO:0000259" key="9">
    <source>
        <dbReference type="Pfam" id="PF00171"/>
    </source>
</evidence>
<evidence type="ECO:0000256" key="6">
    <source>
        <dbReference type="ARBA" id="ARBA00049024"/>
    </source>
</evidence>
<dbReference type="AlphaFoldDB" id="A0A1H2PRK2"/>
<dbReference type="GO" id="GO:0055129">
    <property type="term" value="P:L-proline biosynthetic process"/>
    <property type="evidence" value="ECO:0007669"/>
    <property type="project" value="UniProtKB-UniRule"/>
</dbReference>
<reference evidence="11" key="1">
    <citation type="submission" date="2016-09" db="EMBL/GenBank/DDBJ databases">
        <authorList>
            <person name="Varghese N."/>
            <person name="Submissions S."/>
        </authorList>
    </citation>
    <scope>NUCLEOTIDE SEQUENCE [LARGE SCALE GENOMIC DNA]</scope>
    <source>
        <strain evidence="11">JS23</strain>
    </source>
</reference>